<dbReference type="KEGG" id="prt:AUC31_01855"/>
<dbReference type="Proteomes" id="UP000067683">
    <property type="component" value="Chromosome"/>
</dbReference>
<evidence type="ECO:0000313" key="2">
    <source>
        <dbReference type="EMBL" id="ALS74072.1"/>
    </source>
</evidence>
<feature type="transmembrane region" description="Helical" evidence="1">
    <location>
        <begin position="25"/>
        <end position="49"/>
    </location>
</feature>
<evidence type="ECO:0000256" key="1">
    <source>
        <dbReference type="SAM" id="Phobius"/>
    </source>
</evidence>
<sequence length="90" mass="9825">MIILGTGLVVAYKLSRHKSEKKKQIILGITLIVVVAPFLSWLVGGLYATFGSIETTGWAEIVYPMIIFPLIGLLGIGWLVKGVLKKKEAN</sequence>
<gene>
    <name evidence="2" type="ORF">AUC31_01855</name>
</gene>
<protein>
    <submittedName>
        <fullName evidence="2">Uncharacterized protein</fullName>
    </submittedName>
</protein>
<keyword evidence="3" id="KW-1185">Reference proteome</keyword>
<proteinExistence type="predicted"/>
<organism evidence="2 3">
    <name type="scientific">Planococcus rifietoensis</name>
    <dbReference type="NCBI Taxonomy" id="200991"/>
    <lineage>
        <taxon>Bacteria</taxon>
        <taxon>Bacillati</taxon>
        <taxon>Bacillota</taxon>
        <taxon>Bacilli</taxon>
        <taxon>Bacillales</taxon>
        <taxon>Caryophanaceae</taxon>
        <taxon>Planococcus</taxon>
    </lineage>
</organism>
<keyword evidence="1" id="KW-1133">Transmembrane helix</keyword>
<dbReference type="AlphaFoldDB" id="A0A0U2XNI2"/>
<evidence type="ECO:0000313" key="3">
    <source>
        <dbReference type="Proteomes" id="UP000067683"/>
    </source>
</evidence>
<dbReference type="STRING" id="200991.AUC31_01855"/>
<dbReference type="EMBL" id="CP013659">
    <property type="protein sequence ID" value="ALS74072.1"/>
    <property type="molecule type" value="Genomic_DNA"/>
</dbReference>
<accession>A0A0U2XNI2</accession>
<keyword evidence="1" id="KW-0812">Transmembrane</keyword>
<keyword evidence="1" id="KW-0472">Membrane</keyword>
<reference evidence="2" key="1">
    <citation type="submission" date="2016-01" db="EMBL/GenBank/DDBJ databases">
        <title>Complete genome of Planococcus rifietoensis type strain M8.</title>
        <authorList>
            <person name="See-Too W.S."/>
        </authorList>
    </citation>
    <scope>NUCLEOTIDE SEQUENCE [LARGE SCALE GENOMIC DNA]</scope>
    <source>
        <strain evidence="2">M8</strain>
    </source>
</reference>
<name>A0A0U2XNI2_9BACL</name>
<feature type="transmembrane region" description="Helical" evidence="1">
    <location>
        <begin position="61"/>
        <end position="80"/>
    </location>
</feature>